<dbReference type="PANTHER" id="PTHR43669">
    <property type="entry name" value="5-KETO-D-GLUCONATE 5-REDUCTASE"/>
    <property type="match status" value="1"/>
</dbReference>
<evidence type="ECO:0000256" key="1">
    <source>
        <dbReference type="ARBA" id="ARBA00006484"/>
    </source>
</evidence>
<dbReference type="SMART" id="SM00822">
    <property type="entry name" value="PKS_KR"/>
    <property type="match status" value="1"/>
</dbReference>
<dbReference type="InterPro" id="IPR057326">
    <property type="entry name" value="KR_dom"/>
</dbReference>
<accession>A0A7Y3RIY9</accession>
<evidence type="ECO:0000259" key="3">
    <source>
        <dbReference type="SMART" id="SM00822"/>
    </source>
</evidence>
<reference evidence="4 5" key="1">
    <citation type="submission" date="2020-05" db="EMBL/GenBank/DDBJ databases">
        <title>Parvularcula mediterraneae sp. nov., isolated from polypropylene straw from shallow seawater of the seashore of Laganas in Zakynthos island, Greece.</title>
        <authorList>
            <person name="Szabo I."/>
            <person name="Al-Omari J."/>
            <person name="Rado J."/>
            <person name="Szerdahelyi G.S."/>
        </authorList>
    </citation>
    <scope>NUCLEOTIDE SEQUENCE [LARGE SCALE GENOMIC DNA]</scope>
    <source>
        <strain evidence="4 5">ZS-1/3</strain>
    </source>
</reference>
<keyword evidence="5" id="KW-1185">Reference proteome</keyword>
<dbReference type="PRINTS" id="PR00080">
    <property type="entry name" value="SDRFAMILY"/>
</dbReference>
<comment type="caution">
    <text evidence="4">The sequence shown here is derived from an EMBL/GenBank/DDBJ whole genome shotgun (WGS) entry which is preliminary data.</text>
</comment>
<dbReference type="PRINTS" id="PR00081">
    <property type="entry name" value="GDHRDH"/>
</dbReference>
<organism evidence="4 5">
    <name type="scientific">Parvularcula mediterranea</name>
    <dbReference type="NCBI Taxonomy" id="2732508"/>
    <lineage>
        <taxon>Bacteria</taxon>
        <taxon>Pseudomonadati</taxon>
        <taxon>Pseudomonadota</taxon>
        <taxon>Alphaproteobacteria</taxon>
        <taxon>Parvularculales</taxon>
        <taxon>Parvularculaceae</taxon>
        <taxon>Parvularcula</taxon>
    </lineage>
</organism>
<dbReference type="Proteomes" id="UP000536835">
    <property type="component" value="Unassembled WGS sequence"/>
</dbReference>
<dbReference type="SUPFAM" id="SSF51735">
    <property type="entry name" value="NAD(P)-binding Rossmann-fold domains"/>
    <property type="match status" value="1"/>
</dbReference>
<dbReference type="RefSeq" id="WP_173195994.1">
    <property type="nucleotide sequence ID" value="NZ_JABFCX010000002.1"/>
</dbReference>
<gene>
    <name evidence="4" type="ORF">HK107_01185</name>
</gene>
<dbReference type="InterPro" id="IPR036291">
    <property type="entry name" value="NAD(P)-bd_dom_sf"/>
</dbReference>
<keyword evidence="2" id="KW-0560">Oxidoreductase</keyword>
<name>A0A7Y3RIY9_9PROT</name>
<dbReference type="InterPro" id="IPR020904">
    <property type="entry name" value="Sc_DH/Rdtase_CS"/>
</dbReference>
<evidence type="ECO:0000313" key="5">
    <source>
        <dbReference type="Proteomes" id="UP000536835"/>
    </source>
</evidence>
<sequence>MSPSLQGQRIFVTGGSSGIGRGICERLGRENARVAVGFHSGDERAEQVAETIREAGGEAITVPADVSEENDVEVAFAQIGEAFGGLDSVVINAGLQADASLAEMSLDQWRKVMSVDLDGAFLVARAAVRHFQRRERDETETVGKLVFVSSVHEFIPWACHVNYASAKGGVEMLMKSIAQEVASKGIRANGIAPGAIKTPINEDVWSDEEKLEELLKIIPFGRLGETEDVAAAAAWLLSDESDYVTGTTLIVDGGMSLYPGFIGNG</sequence>
<proteinExistence type="inferred from homology"/>
<dbReference type="AlphaFoldDB" id="A0A7Y3RIY9"/>
<dbReference type="Gene3D" id="3.40.50.720">
    <property type="entry name" value="NAD(P)-binding Rossmann-like Domain"/>
    <property type="match status" value="1"/>
</dbReference>
<dbReference type="GO" id="GO:0016491">
    <property type="term" value="F:oxidoreductase activity"/>
    <property type="evidence" value="ECO:0007669"/>
    <property type="project" value="UniProtKB-KW"/>
</dbReference>
<dbReference type="FunFam" id="3.40.50.720:FF:000173">
    <property type="entry name" value="3-oxoacyl-[acyl-carrier protein] reductase"/>
    <property type="match status" value="1"/>
</dbReference>
<protein>
    <submittedName>
        <fullName evidence="4">SDR family oxidoreductase</fullName>
    </submittedName>
</protein>
<dbReference type="InterPro" id="IPR002347">
    <property type="entry name" value="SDR_fam"/>
</dbReference>
<dbReference type="EMBL" id="JABFCX010000002">
    <property type="protein sequence ID" value="NNU14935.1"/>
    <property type="molecule type" value="Genomic_DNA"/>
</dbReference>
<evidence type="ECO:0000313" key="4">
    <source>
        <dbReference type="EMBL" id="NNU14935.1"/>
    </source>
</evidence>
<dbReference type="Pfam" id="PF13561">
    <property type="entry name" value="adh_short_C2"/>
    <property type="match status" value="1"/>
</dbReference>
<comment type="similarity">
    <text evidence="1">Belongs to the short-chain dehydrogenases/reductases (SDR) family.</text>
</comment>
<dbReference type="PROSITE" id="PS00061">
    <property type="entry name" value="ADH_SHORT"/>
    <property type="match status" value="1"/>
</dbReference>
<evidence type="ECO:0000256" key="2">
    <source>
        <dbReference type="ARBA" id="ARBA00023002"/>
    </source>
</evidence>
<dbReference type="PANTHER" id="PTHR43669:SF14">
    <property type="entry name" value="OXIDOREDUCTASE"/>
    <property type="match status" value="1"/>
</dbReference>
<feature type="domain" description="Ketoreductase" evidence="3">
    <location>
        <begin position="8"/>
        <end position="199"/>
    </location>
</feature>